<dbReference type="AlphaFoldDB" id="A0A645C453"/>
<protein>
    <submittedName>
        <fullName evidence="1">Uncharacterized protein</fullName>
    </submittedName>
</protein>
<dbReference type="EMBL" id="VSSQ01022430">
    <property type="protein sequence ID" value="MPM68734.1"/>
    <property type="molecule type" value="Genomic_DNA"/>
</dbReference>
<comment type="caution">
    <text evidence="1">The sequence shown here is derived from an EMBL/GenBank/DDBJ whole genome shotgun (WGS) entry which is preliminary data.</text>
</comment>
<gene>
    <name evidence="1" type="ORF">SDC9_115668</name>
</gene>
<accession>A0A645C453</accession>
<reference evidence="1" key="1">
    <citation type="submission" date="2019-08" db="EMBL/GenBank/DDBJ databases">
        <authorList>
            <person name="Kucharzyk K."/>
            <person name="Murdoch R.W."/>
            <person name="Higgins S."/>
            <person name="Loffler F."/>
        </authorList>
    </citation>
    <scope>NUCLEOTIDE SEQUENCE</scope>
</reference>
<name>A0A645C453_9ZZZZ</name>
<organism evidence="1">
    <name type="scientific">bioreactor metagenome</name>
    <dbReference type="NCBI Taxonomy" id="1076179"/>
    <lineage>
        <taxon>unclassified sequences</taxon>
        <taxon>metagenomes</taxon>
        <taxon>ecological metagenomes</taxon>
    </lineage>
</organism>
<sequence>MNHGYAPLERIMGVLEVTDFPIELDGPAIFLVNAEQTLHQRRLASPILTHQGMHRSRLNP</sequence>
<evidence type="ECO:0000313" key="1">
    <source>
        <dbReference type="EMBL" id="MPM68734.1"/>
    </source>
</evidence>
<proteinExistence type="predicted"/>